<dbReference type="InterPro" id="IPR016181">
    <property type="entry name" value="Acyl_CoA_acyltransferase"/>
</dbReference>
<dbReference type="PROSITE" id="PS51186">
    <property type="entry name" value="GNAT"/>
    <property type="match status" value="1"/>
</dbReference>
<evidence type="ECO:0000313" key="3">
    <source>
        <dbReference type="Proteomes" id="UP000051957"/>
    </source>
</evidence>
<reference evidence="2 3" key="1">
    <citation type="journal article" date="2015" name="Genome Announc.">
        <title>Expanding the biotechnology potential of lactobacilli through comparative genomics of 213 strains and associated genera.</title>
        <authorList>
            <person name="Sun Z."/>
            <person name="Harris H.M."/>
            <person name="McCann A."/>
            <person name="Guo C."/>
            <person name="Argimon S."/>
            <person name="Zhang W."/>
            <person name="Yang X."/>
            <person name="Jeffery I.B."/>
            <person name="Cooney J.C."/>
            <person name="Kagawa T.F."/>
            <person name="Liu W."/>
            <person name="Song Y."/>
            <person name="Salvetti E."/>
            <person name="Wrobel A."/>
            <person name="Rasinkangas P."/>
            <person name="Parkhill J."/>
            <person name="Rea M.C."/>
            <person name="O'Sullivan O."/>
            <person name="Ritari J."/>
            <person name="Douillard F.P."/>
            <person name="Paul Ross R."/>
            <person name="Yang R."/>
            <person name="Briner A.E."/>
            <person name="Felis G.E."/>
            <person name="de Vos W.M."/>
            <person name="Barrangou R."/>
            <person name="Klaenhammer T.R."/>
            <person name="Caufield P.W."/>
            <person name="Cui Y."/>
            <person name="Zhang H."/>
            <person name="O'Toole P.W."/>
        </authorList>
    </citation>
    <scope>NUCLEOTIDE SEQUENCE [LARGE SCALE GENOMIC DNA]</scope>
    <source>
        <strain evidence="2 3">DSM 5707</strain>
    </source>
</reference>
<dbReference type="InterPro" id="IPR000182">
    <property type="entry name" value="GNAT_dom"/>
</dbReference>
<sequence>MIDPQKQPQIAYKHAVSNEDFELAKRLFIEYSQSLGFDLSFQDFSDELNDLSNRYSQPGGDLILAYVDHQLAGAVAVHPFEPGIAEMKRLYVRDAFRQLGIGQELVARILVSAKSLGYDAIRLDTLKSMQGALKIYRAAGFKAIDPYRFNPLDGAEYMELRFDEI</sequence>
<proteinExistence type="predicted"/>
<dbReference type="GeneID" id="69803276"/>
<feature type="domain" description="N-acetyltransferase" evidence="1">
    <location>
        <begin position="10"/>
        <end position="163"/>
    </location>
</feature>
<evidence type="ECO:0000313" key="2">
    <source>
        <dbReference type="EMBL" id="KRM46963.1"/>
    </source>
</evidence>
<dbReference type="Proteomes" id="UP000051957">
    <property type="component" value="Unassembled WGS sequence"/>
</dbReference>
<evidence type="ECO:0000259" key="1">
    <source>
        <dbReference type="PROSITE" id="PS51186"/>
    </source>
</evidence>
<dbReference type="PANTHER" id="PTHR43305">
    <property type="entry name" value="FAMILY N-ACETYLTRANSFERASE, PUTATIVE (AFU_ORTHOLOGUE AFUA_2G01380)-RELATED"/>
    <property type="match status" value="1"/>
</dbReference>
<organism evidence="2 3">
    <name type="scientific">Lentilactobacillus parabuchneri DSM 5707 = NBRC 107865</name>
    <dbReference type="NCBI Taxonomy" id="1423784"/>
    <lineage>
        <taxon>Bacteria</taxon>
        <taxon>Bacillati</taxon>
        <taxon>Bacillota</taxon>
        <taxon>Bacilli</taxon>
        <taxon>Lactobacillales</taxon>
        <taxon>Lactobacillaceae</taxon>
        <taxon>Lentilactobacillus</taxon>
    </lineage>
</organism>
<dbReference type="EMBL" id="AZGK01000003">
    <property type="protein sequence ID" value="KRM46963.1"/>
    <property type="molecule type" value="Genomic_DNA"/>
</dbReference>
<accession>A0A0R1Z7D3</accession>
<dbReference type="Gene3D" id="3.40.630.30">
    <property type="match status" value="1"/>
</dbReference>
<gene>
    <name evidence="2" type="ORF">FC51_GL001394</name>
</gene>
<dbReference type="PATRIC" id="fig|1423784.4.peg.1426"/>
<comment type="caution">
    <text evidence="2">The sequence shown here is derived from an EMBL/GenBank/DDBJ whole genome shotgun (WGS) entry which is preliminary data.</text>
</comment>
<dbReference type="RefSeq" id="WP_225355068.1">
    <property type="nucleotide sequence ID" value="NZ_AZGK01000003.1"/>
</dbReference>
<dbReference type="SUPFAM" id="SSF55729">
    <property type="entry name" value="Acyl-CoA N-acyltransferases (Nat)"/>
    <property type="match status" value="1"/>
</dbReference>
<dbReference type="Pfam" id="PF00583">
    <property type="entry name" value="Acetyltransf_1"/>
    <property type="match status" value="1"/>
</dbReference>
<dbReference type="InterPro" id="IPR052777">
    <property type="entry name" value="Acetyltransferase_Enz"/>
</dbReference>
<dbReference type="CDD" id="cd04301">
    <property type="entry name" value="NAT_SF"/>
    <property type="match status" value="1"/>
</dbReference>
<name>A0A0R1Z7D3_9LACO</name>
<dbReference type="PANTHER" id="PTHR43305:SF1">
    <property type="entry name" value="FAMILY N-ACETYLTRANSFERASE, PUTATIVE (AFU_ORTHOLOGUE AFUA_2G01380)-RELATED"/>
    <property type="match status" value="1"/>
</dbReference>
<dbReference type="AlphaFoldDB" id="A0A0R1Z7D3"/>
<dbReference type="GO" id="GO:0016747">
    <property type="term" value="F:acyltransferase activity, transferring groups other than amino-acyl groups"/>
    <property type="evidence" value="ECO:0007669"/>
    <property type="project" value="InterPro"/>
</dbReference>
<protein>
    <submittedName>
        <fullName evidence="2">N-acetyltransferase GCN5</fullName>
    </submittedName>
</protein>
<keyword evidence="2" id="KW-0808">Transferase</keyword>